<evidence type="ECO:0000313" key="2">
    <source>
        <dbReference type="EMBL" id="CEP19036.1"/>
    </source>
</evidence>
<dbReference type="AlphaFoldDB" id="A0A0B7NKB7"/>
<feature type="region of interest" description="Disordered" evidence="1">
    <location>
        <begin position="81"/>
        <end position="117"/>
    </location>
</feature>
<accession>A0A0B7NKB7</accession>
<evidence type="ECO:0000256" key="1">
    <source>
        <dbReference type="SAM" id="MobiDB-lite"/>
    </source>
</evidence>
<keyword evidence="3" id="KW-1185">Reference proteome</keyword>
<gene>
    <name evidence="2" type="primary">PARPA_13348.1 scaffold 46779</name>
</gene>
<evidence type="ECO:0000313" key="3">
    <source>
        <dbReference type="Proteomes" id="UP000054107"/>
    </source>
</evidence>
<sequence length="243" mass="27428">MTDSSIIFPSASIMSKLAACPTTKLPETTDWIFQDFFNTMLSGEDLLTTSSQMAELLPQEKLTDATLLDLLESAISDESSESWHDSKIHTTDDQLSLPDLEDMSSRSSNSDEEEDNDDDMVMIKEHYHGVTFHLDLTKFSNIAPVLIESTISSCTTMSSEEAKSFRQQPLYVKNISINQTLTKRKSTSSFSSFKSFMSVFHSPKKSKLNHDYFFAPMPKMAAAGQQKKPSFSKRLLKYIKRQS</sequence>
<dbReference type="Proteomes" id="UP000054107">
    <property type="component" value="Unassembled WGS sequence"/>
</dbReference>
<proteinExistence type="predicted"/>
<name>A0A0B7NKB7_9FUNG</name>
<organism evidence="2 3">
    <name type="scientific">Parasitella parasitica</name>
    <dbReference type="NCBI Taxonomy" id="35722"/>
    <lineage>
        <taxon>Eukaryota</taxon>
        <taxon>Fungi</taxon>
        <taxon>Fungi incertae sedis</taxon>
        <taxon>Mucoromycota</taxon>
        <taxon>Mucoromycotina</taxon>
        <taxon>Mucoromycetes</taxon>
        <taxon>Mucorales</taxon>
        <taxon>Mucorineae</taxon>
        <taxon>Mucoraceae</taxon>
        <taxon>Parasitella</taxon>
    </lineage>
</organism>
<dbReference type="EMBL" id="LN734001">
    <property type="protein sequence ID" value="CEP19036.1"/>
    <property type="molecule type" value="Genomic_DNA"/>
</dbReference>
<feature type="compositionally biased region" description="Basic and acidic residues" evidence="1">
    <location>
        <begin position="81"/>
        <end position="92"/>
    </location>
</feature>
<dbReference type="OrthoDB" id="2288617at2759"/>
<reference evidence="2 3" key="1">
    <citation type="submission" date="2014-09" db="EMBL/GenBank/DDBJ databases">
        <authorList>
            <person name="Ellenberger Sabrina"/>
        </authorList>
    </citation>
    <scope>NUCLEOTIDE SEQUENCE [LARGE SCALE GENOMIC DNA]</scope>
    <source>
        <strain evidence="2 3">CBS 412.66</strain>
    </source>
</reference>
<protein>
    <submittedName>
        <fullName evidence="2">Uncharacterized protein</fullName>
    </submittedName>
</protein>